<name>A0ABW2B6R6_9RHOB</name>
<reference evidence="4" key="1">
    <citation type="journal article" date="2019" name="Int. J. Syst. Evol. Microbiol.">
        <title>The Global Catalogue of Microorganisms (GCM) 10K type strain sequencing project: providing services to taxonomists for standard genome sequencing and annotation.</title>
        <authorList>
            <consortium name="The Broad Institute Genomics Platform"/>
            <consortium name="The Broad Institute Genome Sequencing Center for Infectious Disease"/>
            <person name="Wu L."/>
            <person name="Ma J."/>
        </authorList>
    </citation>
    <scope>NUCLEOTIDE SEQUENCE [LARGE SCALE GENOMIC DNA]</scope>
    <source>
        <strain evidence="4">CCUG 66188</strain>
    </source>
</reference>
<dbReference type="Pfam" id="PF01047">
    <property type="entry name" value="MarR"/>
    <property type="match status" value="1"/>
</dbReference>
<evidence type="ECO:0000313" key="3">
    <source>
        <dbReference type="EMBL" id="MFC6760886.1"/>
    </source>
</evidence>
<dbReference type="InterPro" id="IPR036388">
    <property type="entry name" value="WH-like_DNA-bd_sf"/>
</dbReference>
<dbReference type="PANTHER" id="PTHR33164">
    <property type="entry name" value="TRANSCRIPTIONAL REGULATOR, MARR FAMILY"/>
    <property type="match status" value="1"/>
</dbReference>
<feature type="compositionally biased region" description="Polar residues" evidence="1">
    <location>
        <begin position="165"/>
        <end position="177"/>
    </location>
</feature>
<feature type="region of interest" description="Disordered" evidence="1">
    <location>
        <begin position="153"/>
        <end position="177"/>
    </location>
</feature>
<dbReference type="PANTHER" id="PTHR33164:SF43">
    <property type="entry name" value="HTH-TYPE TRANSCRIPTIONAL REPRESSOR YETL"/>
    <property type="match status" value="1"/>
</dbReference>
<dbReference type="InterPro" id="IPR000835">
    <property type="entry name" value="HTH_MarR-typ"/>
</dbReference>
<comment type="caution">
    <text evidence="3">The sequence shown here is derived from an EMBL/GenBank/DDBJ whole genome shotgun (WGS) entry which is preliminary data.</text>
</comment>
<dbReference type="PRINTS" id="PR00598">
    <property type="entry name" value="HTHMARR"/>
</dbReference>
<organism evidence="3 4">
    <name type="scientific">Sulfitobacter porphyrae</name>
    <dbReference type="NCBI Taxonomy" id="1246864"/>
    <lineage>
        <taxon>Bacteria</taxon>
        <taxon>Pseudomonadati</taxon>
        <taxon>Pseudomonadota</taxon>
        <taxon>Alphaproteobacteria</taxon>
        <taxon>Rhodobacterales</taxon>
        <taxon>Roseobacteraceae</taxon>
        <taxon>Sulfitobacter</taxon>
    </lineage>
</organism>
<dbReference type="SMART" id="SM00347">
    <property type="entry name" value="HTH_MARR"/>
    <property type="match status" value="1"/>
</dbReference>
<proteinExistence type="predicted"/>
<protein>
    <submittedName>
        <fullName evidence="3">MarR family winged helix-turn-helix transcriptional regulator</fullName>
    </submittedName>
</protein>
<dbReference type="InterPro" id="IPR039422">
    <property type="entry name" value="MarR/SlyA-like"/>
</dbReference>
<feature type="domain" description="HTH marR-type" evidence="2">
    <location>
        <begin position="18"/>
        <end position="150"/>
    </location>
</feature>
<dbReference type="Gene3D" id="1.10.10.10">
    <property type="entry name" value="Winged helix-like DNA-binding domain superfamily/Winged helix DNA-binding domain"/>
    <property type="match status" value="1"/>
</dbReference>
<evidence type="ECO:0000313" key="4">
    <source>
        <dbReference type="Proteomes" id="UP001596353"/>
    </source>
</evidence>
<dbReference type="InterPro" id="IPR036390">
    <property type="entry name" value="WH_DNA-bd_sf"/>
</dbReference>
<dbReference type="PROSITE" id="PS50995">
    <property type="entry name" value="HTH_MARR_2"/>
    <property type="match status" value="1"/>
</dbReference>
<evidence type="ECO:0000259" key="2">
    <source>
        <dbReference type="PROSITE" id="PS50995"/>
    </source>
</evidence>
<accession>A0ABW2B6R6</accession>
<keyword evidence="4" id="KW-1185">Reference proteome</keyword>
<evidence type="ECO:0000256" key="1">
    <source>
        <dbReference type="SAM" id="MobiDB-lite"/>
    </source>
</evidence>
<sequence>MQAPRDETVSEAAPGFVSDYLLYLLAAASEAASAQFHQTVRAAGLRVPEWRVLACLLDEDGAMVTQLATVALAEQSRLTRIILQMEKRDLVVRRGDAADKRRVRVHLTPEGRSLATRLVAEAKVHEAELIRTLSGGDGARLKPALRSLLAALEPGTSETARRGTGQKTGSQVKENMD</sequence>
<gene>
    <name evidence="3" type="ORF">ACFQFQ_17590</name>
</gene>
<dbReference type="Proteomes" id="UP001596353">
    <property type="component" value="Unassembled WGS sequence"/>
</dbReference>
<dbReference type="SUPFAM" id="SSF46785">
    <property type="entry name" value="Winged helix' DNA-binding domain"/>
    <property type="match status" value="1"/>
</dbReference>
<dbReference type="EMBL" id="JBHSWG010000001">
    <property type="protein sequence ID" value="MFC6760886.1"/>
    <property type="molecule type" value="Genomic_DNA"/>
</dbReference>